<dbReference type="InterPro" id="IPR006315">
    <property type="entry name" value="OM_autotransptr_brl_dom"/>
</dbReference>
<dbReference type="Pfam" id="PF18883">
    <property type="entry name" value="AC_1"/>
    <property type="match status" value="1"/>
</dbReference>
<dbReference type="Pfam" id="PF03797">
    <property type="entry name" value="Autotransporter"/>
    <property type="match status" value="1"/>
</dbReference>
<dbReference type="PANTHER" id="PTHR35037:SF3">
    <property type="entry name" value="C-TERMINAL REGION OF AIDA-LIKE PROTEIN"/>
    <property type="match status" value="1"/>
</dbReference>
<dbReference type="InterPro" id="IPR036709">
    <property type="entry name" value="Autotransporte_beta_dom_sf"/>
</dbReference>
<comment type="caution">
    <text evidence="3">The sequence shown here is derived from an EMBL/GenBank/DDBJ whole genome shotgun (WGS) entry which is preliminary data.</text>
</comment>
<gene>
    <name evidence="3" type="ORF">QEG23_002783</name>
</gene>
<dbReference type="SUPFAM" id="SSF51126">
    <property type="entry name" value="Pectin lyase-like"/>
    <property type="match status" value="1"/>
</dbReference>
<feature type="domain" description="Autotransporter" evidence="2">
    <location>
        <begin position="526"/>
        <end position="800"/>
    </location>
</feature>
<dbReference type="PANTHER" id="PTHR35037">
    <property type="entry name" value="C-TERMINAL REGION OF AIDA-LIKE PROTEIN"/>
    <property type="match status" value="1"/>
</dbReference>
<dbReference type="SUPFAM" id="SSF103515">
    <property type="entry name" value="Autotransporter"/>
    <property type="match status" value="1"/>
</dbReference>
<keyword evidence="1" id="KW-0732">Signal</keyword>
<name>A0AAI9C353_STEMA</name>
<dbReference type="InterPro" id="IPR005546">
    <property type="entry name" value="Autotransporte_beta"/>
</dbReference>
<feature type="chain" id="PRO_5042537526" evidence="1">
    <location>
        <begin position="38"/>
        <end position="800"/>
    </location>
</feature>
<dbReference type="Proteomes" id="UP001218208">
    <property type="component" value="Unassembled WGS sequence"/>
</dbReference>
<accession>A0AAI9C353</accession>
<dbReference type="CDD" id="cd01344">
    <property type="entry name" value="PL2_Passenger_AT"/>
    <property type="match status" value="1"/>
</dbReference>
<dbReference type="AlphaFoldDB" id="A0AAI9C353"/>
<dbReference type="InterPro" id="IPR043990">
    <property type="entry name" value="AC_1"/>
</dbReference>
<reference evidence="3" key="1">
    <citation type="submission" date="2022-07" db="EMBL/GenBank/DDBJ databases">
        <authorList>
            <consortium name="DAFM: The Division of Animal and Food Microbiology"/>
        </authorList>
    </citation>
    <scope>NUCLEOTIDE SEQUENCE</scope>
    <source>
        <strain evidence="3">19MO01SH01-2</strain>
    </source>
</reference>
<feature type="signal peptide" evidence="1">
    <location>
        <begin position="1"/>
        <end position="37"/>
    </location>
</feature>
<sequence>MRMMQFTPKIASTFVRSRLGLAVASSLMLATMGTANAVDVGPGQTVTITPGSAFEGQNLSVHGGTANVLGARMGALDSFSAGGTYQTIINADGAGFTSTTGNFVRSSTAVFRNSVLSATTGPALGLARSGAVDGNGRPYPKATLINSSLTSTRVGLQVFAGGYADVDSSTISGGTYGVSVGAGSVSLRNGSTVNGVTAGILINSNPTIEENLADWGVTVDGSHIEASNGSAILFGAHLPSVSRPDTLLIQNGATLVGSNGVLISTRDNAHFDVTARTSTLKGDITIADTATGTLRFLDGLDLTGRILGPADVTVDQGGRWTLSGDSNTGNLTLGAGSDIFLGATGTAAYPQLTVNGNYAGNGGTLHFNTVLAGDDAASSRMHVTGDTSGTTQVTVNNIAGAGAQTVNGIPLVQVDGASNGHLALQGRAIGGMYEYFLRKGTPGATNGNWYLTSAYTGNPCDINPALPECKPVDPTDPTDPVDPVDPEVPVDPVPVLRPEPGAYLANQAAAVQMFQLRRHDRGEPSFDRARIGTWVRAGRDQLQANVAGQVDARTHINTLQLGSDVWRWGDGRGQVGVMLGTGEATTQAVSTLSGYGTRGKVKGKSAGVYLGWVQDAQSSAGLYVDGWLQAARFDNEVQGEGIARETYDSRTRSASLEAGYAWAIRSSEASTLYLQPQAQLTWTDYDGDSLVENNGTTVEDGRGGGLNSRLGVRLFGQGTLQGNRVQPFLAANWLRGQRDASMRFNSESLNAKTPENRYEVQAGAQLQLGQRWSAWGDLRVQRGDSGYRNHGAQVGLRAAW</sequence>
<protein>
    <submittedName>
        <fullName evidence="3">Autotransporter outer membrane beta-barrel domain-containing protein</fullName>
    </submittedName>
</protein>
<dbReference type="EMBL" id="ABLOJW010000014">
    <property type="protein sequence ID" value="EKT4093255.1"/>
    <property type="molecule type" value="Genomic_DNA"/>
</dbReference>
<dbReference type="GO" id="GO:0019867">
    <property type="term" value="C:outer membrane"/>
    <property type="evidence" value="ECO:0007669"/>
    <property type="project" value="InterPro"/>
</dbReference>
<organism evidence="3 4">
    <name type="scientific">Stenotrophomonas maltophilia</name>
    <name type="common">Pseudomonas maltophilia</name>
    <name type="synonym">Xanthomonas maltophilia</name>
    <dbReference type="NCBI Taxonomy" id="40324"/>
    <lineage>
        <taxon>Bacteria</taxon>
        <taxon>Pseudomonadati</taxon>
        <taxon>Pseudomonadota</taxon>
        <taxon>Gammaproteobacteria</taxon>
        <taxon>Lysobacterales</taxon>
        <taxon>Lysobacteraceae</taxon>
        <taxon>Stenotrophomonas</taxon>
        <taxon>Stenotrophomonas maltophilia group</taxon>
    </lineage>
</organism>
<proteinExistence type="predicted"/>
<evidence type="ECO:0000313" key="3">
    <source>
        <dbReference type="EMBL" id="EKT4093255.1"/>
    </source>
</evidence>
<dbReference type="Gene3D" id="2.40.128.130">
    <property type="entry name" value="Autotransporter beta-domain"/>
    <property type="match status" value="1"/>
</dbReference>
<dbReference type="SMART" id="SM00869">
    <property type="entry name" value="Autotransporter"/>
    <property type="match status" value="1"/>
</dbReference>
<evidence type="ECO:0000256" key="1">
    <source>
        <dbReference type="SAM" id="SignalP"/>
    </source>
</evidence>
<dbReference type="InterPro" id="IPR011050">
    <property type="entry name" value="Pectin_lyase_fold/virulence"/>
</dbReference>
<dbReference type="PROSITE" id="PS51208">
    <property type="entry name" value="AUTOTRANSPORTER"/>
    <property type="match status" value="1"/>
</dbReference>
<evidence type="ECO:0000259" key="2">
    <source>
        <dbReference type="PROSITE" id="PS51208"/>
    </source>
</evidence>
<dbReference type="Gene3D" id="2.160.20.20">
    <property type="match status" value="1"/>
</dbReference>
<evidence type="ECO:0000313" key="4">
    <source>
        <dbReference type="Proteomes" id="UP001218208"/>
    </source>
</evidence>
<dbReference type="NCBIfam" id="TIGR01414">
    <property type="entry name" value="autotrans_barl"/>
    <property type="match status" value="1"/>
</dbReference>
<dbReference type="InterPro" id="IPR051551">
    <property type="entry name" value="Autotransporter_adhesion"/>
</dbReference>
<dbReference type="InterPro" id="IPR012332">
    <property type="entry name" value="Autotransporter_pectin_lyase_C"/>
</dbReference>